<dbReference type="FunFam" id="3.30.1330.40:FF:000001">
    <property type="entry name" value="L-PSP family endoribonuclease"/>
    <property type="match status" value="1"/>
</dbReference>
<dbReference type="SUPFAM" id="SSF55298">
    <property type="entry name" value="YjgF-like"/>
    <property type="match status" value="1"/>
</dbReference>
<organism evidence="2 3">
    <name type="scientific">Syntrophus gentianae</name>
    <dbReference type="NCBI Taxonomy" id="43775"/>
    <lineage>
        <taxon>Bacteria</taxon>
        <taxon>Pseudomonadati</taxon>
        <taxon>Thermodesulfobacteriota</taxon>
        <taxon>Syntrophia</taxon>
        <taxon>Syntrophales</taxon>
        <taxon>Syntrophaceae</taxon>
        <taxon>Syntrophus</taxon>
    </lineage>
</organism>
<name>A0A1H7VQI8_9BACT</name>
<dbReference type="Proteomes" id="UP000198744">
    <property type="component" value="Unassembled WGS sequence"/>
</dbReference>
<evidence type="ECO:0000256" key="1">
    <source>
        <dbReference type="ARBA" id="ARBA00010552"/>
    </source>
</evidence>
<reference evidence="2 3" key="1">
    <citation type="submission" date="2016-10" db="EMBL/GenBank/DDBJ databases">
        <authorList>
            <person name="de Groot N.N."/>
        </authorList>
    </citation>
    <scope>NUCLEOTIDE SEQUENCE [LARGE SCALE GENOMIC DNA]</scope>
    <source>
        <strain evidence="2 3">DSM 8423</strain>
    </source>
</reference>
<gene>
    <name evidence="2" type="ORF">SAMN04489760_104127</name>
</gene>
<dbReference type="GO" id="GO:0005829">
    <property type="term" value="C:cytosol"/>
    <property type="evidence" value="ECO:0007669"/>
    <property type="project" value="TreeGrafter"/>
</dbReference>
<evidence type="ECO:0000313" key="2">
    <source>
        <dbReference type="EMBL" id="SEM11506.1"/>
    </source>
</evidence>
<dbReference type="NCBIfam" id="TIGR00004">
    <property type="entry name" value="Rid family detoxifying hydrolase"/>
    <property type="match status" value="1"/>
</dbReference>
<dbReference type="PANTHER" id="PTHR11803:SF58">
    <property type="entry name" value="PROTEIN HMF1-RELATED"/>
    <property type="match status" value="1"/>
</dbReference>
<keyword evidence="3" id="KW-1185">Reference proteome</keyword>
<proteinExistence type="inferred from homology"/>
<evidence type="ECO:0000313" key="3">
    <source>
        <dbReference type="Proteomes" id="UP000198744"/>
    </source>
</evidence>
<accession>A0A1H7VQI8</accession>
<dbReference type="GO" id="GO:0019239">
    <property type="term" value="F:deaminase activity"/>
    <property type="evidence" value="ECO:0007669"/>
    <property type="project" value="TreeGrafter"/>
</dbReference>
<dbReference type="InterPro" id="IPR006056">
    <property type="entry name" value="RidA"/>
</dbReference>
<dbReference type="PANTHER" id="PTHR11803">
    <property type="entry name" value="2-IMINOBUTANOATE/2-IMINOPROPANOATE DEAMINASE RIDA"/>
    <property type="match status" value="1"/>
</dbReference>
<protein>
    <submittedName>
        <fullName evidence="2">Endoribonuclease L-PSP</fullName>
    </submittedName>
</protein>
<dbReference type="InterPro" id="IPR035959">
    <property type="entry name" value="RutC-like_sf"/>
</dbReference>
<comment type="similarity">
    <text evidence="1">Belongs to the RutC family.</text>
</comment>
<dbReference type="CDD" id="cd00448">
    <property type="entry name" value="YjgF_YER057c_UK114_family"/>
    <property type="match status" value="1"/>
</dbReference>
<dbReference type="Gene3D" id="3.30.1330.40">
    <property type="entry name" value="RutC-like"/>
    <property type="match status" value="1"/>
</dbReference>
<dbReference type="InterPro" id="IPR006175">
    <property type="entry name" value="YjgF/YER057c/UK114"/>
</dbReference>
<dbReference type="EMBL" id="FOBS01000004">
    <property type="protein sequence ID" value="SEM11506.1"/>
    <property type="molecule type" value="Genomic_DNA"/>
</dbReference>
<dbReference type="Pfam" id="PF01042">
    <property type="entry name" value="Ribonuc_L-PSP"/>
    <property type="match status" value="1"/>
</dbReference>
<dbReference type="STRING" id="43775.SAMN04489760_104127"/>
<dbReference type="AlphaFoldDB" id="A0A1H7VQI8"/>
<dbReference type="RefSeq" id="WP_093882482.1">
    <property type="nucleotide sequence ID" value="NZ_FOBS01000004.1"/>
</dbReference>
<dbReference type="OrthoDB" id="9808943at2"/>
<sequence>MDKKWINTGEAPLPVGPYAQAVKAGGFLYVSGQIPLDPQTGQFPAGSFADQARQALDNLAAILKAGGSSLDSVVKVTVYLSDMAYFAEFNTVYAAYFERSRPARSCVAVRELPKGALLEVEAIALCEEL</sequence>